<dbReference type="Proteomes" id="UP000184304">
    <property type="component" value="Unassembled WGS sequence"/>
</dbReference>
<dbReference type="AlphaFoldDB" id="A0A1L9N4L7"/>
<keyword evidence="2" id="KW-1185">Reference proteome</keyword>
<evidence type="ECO:0000313" key="2">
    <source>
        <dbReference type="Proteomes" id="UP000184304"/>
    </source>
</evidence>
<dbReference type="EMBL" id="KV878203">
    <property type="protein sequence ID" value="OJI84257.1"/>
    <property type="molecule type" value="Genomic_DNA"/>
</dbReference>
<gene>
    <name evidence="1" type="ORF">ASPTUDRAFT_648754</name>
</gene>
<accession>A0A1L9N4L7</accession>
<proteinExistence type="predicted"/>
<reference evidence="2" key="1">
    <citation type="journal article" date="2017" name="Genome Biol.">
        <title>Comparative genomics reveals high biological diversity and specific adaptations in the industrially and medically important fungal genus Aspergillus.</title>
        <authorList>
            <person name="de Vries R.P."/>
            <person name="Riley R."/>
            <person name="Wiebenga A."/>
            <person name="Aguilar-Osorio G."/>
            <person name="Amillis S."/>
            <person name="Uchima C.A."/>
            <person name="Anderluh G."/>
            <person name="Asadollahi M."/>
            <person name="Askin M."/>
            <person name="Barry K."/>
            <person name="Battaglia E."/>
            <person name="Bayram O."/>
            <person name="Benocci T."/>
            <person name="Braus-Stromeyer S.A."/>
            <person name="Caldana C."/>
            <person name="Canovas D."/>
            <person name="Cerqueira G.C."/>
            <person name="Chen F."/>
            <person name="Chen W."/>
            <person name="Choi C."/>
            <person name="Clum A."/>
            <person name="Dos Santos R.A."/>
            <person name="Damasio A.R."/>
            <person name="Diallinas G."/>
            <person name="Emri T."/>
            <person name="Fekete E."/>
            <person name="Flipphi M."/>
            <person name="Freyberg S."/>
            <person name="Gallo A."/>
            <person name="Gournas C."/>
            <person name="Habgood R."/>
            <person name="Hainaut M."/>
            <person name="Harispe M.L."/>
            <person name="Henrissat B."/>
            <person name="Hilden K.S."/>
            <person name="Hope R."/>
            <person name="Hossain A."/>
            <person name="Karabika E."/>
            <person name="Karaffa L."/>
            <person name="Karanyi Z."/>
            <person name="Krasevec N."/>
            <person name="Kuo A."/>
            <person name="Kusch H."/>
            <person name="LaButti K."/>
            <person name="Lagendijk E.L."/>
            <person name="Lapidus A."/>
            <person name="Levasseur A."/>
            <person name="Lindquist E."/>
            <person name="Lipzen A."/>
            <person name="Logrieco A.F."/>
            <person name="MacCabe A."/>
            <person name="Maekelae M.R."/>
            <person name="Malavazi I."/>
            <person name="Melin P."/>
            <person name="Meyer V."/>
            <person name="Mielnichuk N."/>
            <person name="Miskei M."/>
            <person name="Molnar A.P."/>
            <person name="Mule G."/>
            <person name="Ngan C.Y."/>
            <person name="Orejas M."/>
            <person name="Orosz E."/>
            <person name="Ouedraogo J.P."/>
            <person name="Overkamp K.M."/>
            <person name="Park H.-S."/>
            <person name="Perrone G."/>
            <person name="Piumi F."/>
            <person name="Punt P.J."/>
            <person name="Ram A.F."/>
            <person name="Ramon A."/>
            <person name="Rauscher S."/>
            <person name="Record E."/>
            <person name="Riano-Pachon D.M."/>
            <person name="Robert V."/>
            <person name="Roehrig J."/>
            <person name="Ruller R."/>
            <person name="Salamov A."/>
            <person name="Salih N.S."/>
            <person name="Samson R.A."/>
            <person name="Sandor E."/>
            <person name="Sanguinetti M."/>
            <person name="Schuetze T."/>
            <person name="Sepcic K."/>
            <person name="Shelest E."/>
            <person name="Sherlock G."/>
            <person name="Sophianopoulou V."/>
            <person name="Squina F.M."/>
            <person name="Sun H."/>
            <person name="Susca A."/>
            <person name="Todd R.B."/>
            <person name="Tsang A."/>
            <person name="Unkles S.E."/>
            <person name="van de Wiele N."/>
            <person name="van Rossen-Uffink D."/>
            <person name="Oliveira J.V."/>
            <person name="Vesth T.C."/>
            <person name="Visser J."/>
            <person name="Yu J.-H."/>
            <person name="Zhou M."/>
            <person name="Andersen M.R."/>
            <person name="Archer D.B."/>
            <person name="Baker S.E."/>
            <person name="Benoit I."/>
            <person name="Brakhage A.A."/>
            <person name="Braus G.H."/>
            <person name="Fischer R."/>
            <person name="Frisvad J.C."/>
            <person name="Goldman G.H."/>
            <person name="Houbraken J."/>
            <person name="Oakley B."/>
            <person name="Pocsi I."/>
            <person name="Scazzocchio C."/>
            <person name="Seiboth B."/>
            <person name="vanKuyk P.A."/>
            <person name="Wortman J."/>
            <person name="Dyer P.S."/>
            <person name="Grigoriev I.V."/>
        </authorList>
    </citation>
    <scope>NUCLEOTIDE SEQUENCE [LARGE SCALE GENOMIC DNA]</scope>
    <source>
        <strain evidence="2">CBS 134.48</strain>
    </source>
</reference>
<evidence type="ECO:0000313" key="1">
    <source>
        <dbReference type="EMBL" id="OJI84257.1"/>
    </source>
</evidence>
<name>A0A1L9N4L7_ASPTC</name>
<protein>
    <submittedName>
        <fullName evidence="1">Uncharacterized protein</fullName>
    </submittedName>
</protein>
<organism evidence="1 2">
    <name type="scientific">Aspergillus tubingensis (strain CBS 134.48)</name>
    <dbReference type="NCBI Taxonomy" id="767770"/>
    <lineage>
        <taxon>Eukaryota</taxon>
        <taxon>Fungi</taxon>
        <taxon>Dikarya</taxon>
        <taxon>Ascomycota</taxon>
        <taxon>Pezizomycotina</taxon>
        <taxon>Eurotiomycetes</taxon>
        <taxon>Eurotiomycetidae</taxon>
        <taxon>Eurotiales</taxon>
        <taxon>Aspergillaceae</taxon>
        <taxon>Aspergillus</taxon>
        <taxon>Aspergillus subgen. Circumdati</taxon>
    </lineage>
</organism>
<sequence length="204" mass="22336">MASDPDGGDHRRDRKYDLVSATRRAPLTLAGNEPTSILSSIDPAFQSGQTSVVVPGKWGTYQALSTWKYTNLPLITTTTAAAGQRTTCFLKSWPVEWISASTGSSYIHRASSASSTSLVIADLPSRLCRLPFQSQSSASLESAAAKSPCTAYPRMFGGSRKKGNNRMPNGRYRPLVFIPNYAQPSVVQLAWRLTFHFTRALLKF</sequence>
<dbReference type="VEuPathDB" id="FungiDB:ASPTUDRAFT_648754"/>